<reference evidence="10" key="2">
    <citation type="journal article" date="2024" name="Antonie Van Leeuwenhoek">
        <title>Roseihalotalea indica gen. nov., sp. nov., a halophilic Bacteroidetes from mesopelagic Southwest Indian Ocean with higher carbohydrate metabolic potential.</title>
        <authorList>
            <person name="Chen B."/>
            <person name="Zhang M."/>
            <person name="Lin D."/>
            <person name="Ye J."/>
            <person name="Tang K."/>
        </authorList>
    </citation>
    <scope>NUCLEOTIDE SEQUENCE</scope>
    <source>
        <strain evidence="10">TK19036</strain>
    </source>
</reference>
<reference evidence="10" key="1">
    <citation type="journal article" date="2023" name="Comput. Struct. Biotechnol. J.">
        <title>Discovery of a novel marine Bacteroidetes with a rich repertoire of carbohydrate-active enzymes.</title>
        <authorList>
            <person name="Chen B."/>
            <person name="Liu G."/>
            <person name="Chen Q."/>
            <person name="Wang H."/>
            <person name="Liu L."/>
            <person name="Tang K."/>
        </authorList>
    </citation>
    <scope>NUCLEOTIDE SEQUENCE</scope>
    <source>
        <strain evidence="10">TK19036</strain>
    </source>
</reference>
<dbReference type="GO" id="GO:0016036">
    <property type="term" value="P:cellular response to phosphate starvation"/>
    <property type="evidence" value="ECO:0007669"/>
    <property type="project" value="TreeGrafter"/>
</dbReference>
<name>A0AA49GQ83_9BACT</name>
<dbReference type="Gene3D" id="3.30.450.20">
    <property type="entry name" value="PAS domain"/>
    <property type="match status" value="1"/>
</dbReference>
<feature type="domain" description="PAC" evidence="9">
    <location>
        <begin position="78"/>
        <end position="130"/>
    </location>
</feature>
<evidence type="ECO:0000256" key="3">
    <source>
        <dbReference type="ARBA" id="ARBA00022553"/>
    </source>
</evidence>
<evidence type="ECO:0000259" key="9">
    <source>
        <dbReference type="PROSITE" id="PS50113"/>
    </source>
</evidence>
<gene>
    <name evidence="10" type="ORF">K4G66_09555</name>
</gene>
<dbReference type="GO" id="GO:0004721">
    <property type="term" value="F:phosphoprotein phosphatase activity"/>
    <property type="evidence" value="ECO:0007669"/>
    <property type="project" value="TreeGrafter"/>
</dbReference>
<dbReference type="PROSITE" id="PS50113">
    <property type="entry name" value="PAC"/>
    <property type="match status" value="1"/>
</dbReference>
<evidence type="ECO:0000259" key="8">
    <source>
        <dbReference type="PROSITE" id="PS50109"/>
    </source>
</evidence>
<dbReference type="PANTHER" id="PTHR45453">
    <property type="entry name" value="PHOSPHATE REGULON SENSOR PROTEIN PHOR"/>
    <property type="match status" value="1"/>
</dbReference>
<dbReference type="SUPFAM" id="SSF47384">
    <property type="entry name" value="Homodimeric domain of signal transducing histidine kinase"/>
    <property type="match status" value="1"/>
</dbReference>
<evidence type="ECO:0000256" key="4">
    <source>
        <dbReference type="ARBA" id="ARBA00022679"/>
    </source>
</evidence>
<keyword evidence="3" id="KW-0597">Phosphoprotein</keyword>
<organism evidence="10">
    <name type="scientific">Roseihalotalea indica</name>
    <dbReference type="NCBI Taxonomy" id="2867963"/>
    <lineage>
        <taxon>Bacteria</taxon>
        <taxon>Pseudomonadati</taxon>
        <taxon>Bacteroidota</taxon>
        <taxon>Cytophagia</taxon>
        <taxon>Cytophagales</taxon>
        <taxon>Catalimonadaceae</taxon>
        <taxon>Roseihalotalea</taxon>
    </lineage>
</organism>
<evidence type="ECO:0000313" key="10">
    <source>
        <dbReference type="EMBL" id="WKN38947.1"/>
    </source>
</evidence>
<keyword evidence="5" id="KW-0418">Kinase</keyword>
<keyword evidence="7" id="KW-0472">Membrane</keyword>
<dbReference type="SUPFAM" id="SSF55785">
    <property type="entry name" value="PYP-like sensor domain (PAS domain)"/>
    <property type="match status" value="1"/>
</dbReference>
<dbReference type="InterPro" id="IPR000014">
    <property type="entry name" value="PAS"/>
</dbReference>
<dbReference type="InterPro" id="IPR036097">
    <property type="entry name" value="HisK_dim/P_sf"/>
</dbReference>
<protein>
    <recommendedName>
        <fullName evidence="2">histidine kinase</fullName>
        <ecNumber evidence="2">2.7.13.3</ecNumber>
    </recommendedName>
</protein>
<dbReference type="InterPro" id="IPR035965">
    <property type="entry name" value="PAS-like_dom_sf"/>
</dbReference>
<dbReference type="Gene3D" id="3.30.565.10">
    <property type="entry name" value="Histidine kinase-like ATPase, C-terminal domain"/>
    <property type="match status" value="1"/>
</dbReference>
<dbReference type="EMBL" id="CP120682">
    <property type="protein sequence ID" value="WKN38947.1"/>
    <property type="molecule type" value="Genomic_DNA"/>
</dbReference>
<dbReference type="InterPro" id="IPR050351">
    <property type="entry name" value="BphY/WalK/GraS-like"/>
</dbReference>
<evidence type="ECO:0000256" key="5">
    <source>
        <dbReference type="ARBA" id="ARBA00022777"/>
    </source>
</evidence>
<comment type="catalytic activity">
    <reaction evidence="1">
        <text>ATP + protein L-histidine = ADP + protein N-phospho-L-histidine.</text>
        <dbReference type="EC" id="2.7.13.3"/>
    </reaction>
</comment>
<dbReference type="PROSITE" id="PS50109">
    <property type="entry name" value="HIS_KIN"/>
    <property type="match status" value="1"/>
</dbReference>
<dbReference type="InterPro" id="IPR005467">
    <property type="entry name" value="His_kinase_dom"/>
</dbReference>
<evidence type="ECO:0000256" key="7">
    <source>
        <dbReference type="ARBA" id="ARBA00023136"/>
    </source>
</evidence>
<evidence type="ECO:0000256" key="1">
    <source>
        <dbReference type="ARBA" id="ARBA00000085"/>
    </source>
</evidence>
<dbReference type="AlphaFoldDB" id="A0AA49GQ83"/>
<proteinExistence type="predicted"/>
<accession>A0AA49GQ83</accession>
<dbReference type="GO" id="GO:0005886">
    <property type="term" value="C:plasma membrane"/>
    <property type="evidence" value="ECO:0007669"/>
    <property type="project" value="TreeGrafter"/>
</dbReference>
<dbReference type="GO" id="GO:0000155">
    <property type="term" value="F:phosphorelay sensor kinase activity"/>
    <property type="evidence" value="ECO:0007669"/>
    <property type="project" value="InterPro"/>
</dbReference>
<keyword evidence="6" id="KW-0902">Two-component regulatory system</keyword>
<dbReference type="SUPFAM" id="SSF55874">
    <property type="entry name" value="ATPase domain of HSP90 chaperone/DNA topoisomerase II/histidine kinase"/>
    <property type="match status" value="1"/>
</dbReference>
<evidence type="ECO:0000256" key="2">
    <source>
        <dbReference type="ARBA" id="ARBA00012438"/>
    </source>
</evidence>
<evidence type="ECO:0000256" key="6">
    <source>
        <dbReference type="ARBA" id="ARBA00023012"/>
    </source>
</evidence>
<dbReference type="InterPro" id="IPR036890">
    <property type="entry name" value="HATPase_C_sf"/>
</dbReference>
<dbReference type="EC" id="2.7.13.3" evidence="2"/>
<sequence>MEELYKKIVETVPVFFFLWSCDKKETVFISEKFYDQRSHDYYDPEEPREDLRQYIDQESQESYDQFFDNLSEENHFSGEIEFRASDNLPNIKWMKLSTFPVIDDGKEINYIAGHISDITHTKEQSKFLEDQVESLDTVAFMLAHELSAPIANIMGLTEVLKSRAAQTDEVEYLPLYDSIYNFSGEVLTLARGMVSLLDLQTYKKQFPVESISLNPFIDELIRDFYLKPNTKKIILSTAEVAADVDLNVHSEKFGKAIEELLVYLLKHIKPNSQILFSTPPVQPQEEVILHITSQYVDLPIESTKQVLSRSSRLNMLDVRGRKMHGLLELVIAKEIIELHQGRLTLCDDTTAQGFKITLPQARQA</sequence>
<feature type="domain" description="Histidine kinase" evidence="8">
    <location>
        <begin position="141"/>
        <end position="362"/>
    </location>
</feature>
<dbReference type="InterPro" id="IPR000700">
    <property type="entry name" value="PAS-assoc_C"/>
</dbReference>
<dbReference type="PANTHER" id="PTHR45453:SF1">
    <property type="entry name" value="PHOSPHATE REGULON SENSOR PROTEIN PHOR"/>
    <property type="match status" value="1"/>
</dbReference>
<dbReference type="CDD" id="cd00130">
    <property type="entry name" value="PAS"/>
    <property type="match status" value="1"/>
</dbReference>
<keyword evidence="4" id="KW-0808">Transferase</keyword>